<reference evidence="1 2" key="1">
    <citation type="submission" date="2020-10" db="EMBL/GenBank/DDBJ databases">
        <title>Connecting structure to function with the recovery of over 1000 high-quality activated sludge metagenome-assembled genomes encoding full-length rRNA genes using long-read sequencing.</title>
        <authorList>
            <person name="Singleton C.M."/>
            <person name="Petriglieri F."/>
            <person name="Kristensen J.M."/>
            <person name="Kirkegaard R.H."/>
            <person name="Michaelsen T.Y."/>
            <person name="Andersen M.H."/>
            <person name="Karst S.M."/>
            <person name="Dueholm M.S."/>
            <person name="Nielsen P.H."/>
            <person name="Albertsen M."/>
        </authorList>
    </citation>
    <scope>NUCLEOTIDE SEQUENCE [LARGE SCALE GENOMIC DNA]</scope>
    <source>
        <strain evidence="1">AalE_18-Q3-R2-46_BAT3C.188</strain>
    </source>
</reference>
<evidence type="ECO:0000313" key="2">
    <source>
        <dbReference type="Proteomes" id="UP000718281"/>
    </source>
</evidence>
<dbReference type="AlphaFoldDB" id="A0A935CFN9"/>
<dbReference type="EMBL" id="JADIXZ010000004">
    <property type="protein sequence ID" value="MBK6301251.1"/>
    <property type="molecule type" value="Genomic_DNA"/>
</dbReference>
<name>A0A935CFN9_9MICO</name>
<organism evidence="1 2">
    <name type="scientific">Candidatus Phosphoribacter hodrii</name>
    <dbReference type="NCBI Taxonomy" id="2953743"/>
    <lineage>
        <taxon>Bacteria</taxon>
        <taxon>Bacillati</taxon>
        <taxon>Actinomycetota</taxon>
        <taxon>Actinomycetes</taxon>
        <taxon>Micrococcales</taxon>
        <taxon>Dermatophilaceae</taxon>
        <taxon>Candidatus Phosphoribacter</taxon>
    </lineage>
</organism>
<dbReference type="Proteomes" id="UP000718281">
    <property type="component" value="Unassembled WGS sequence"/>
</dbReference>
<evidence type="ECO:0000313" key="1">
    <source>
        <dbReference type="EMBL" id="MBK6301251.1"/>
    </source>
</evidence>
<proteinExistence type="predicted"/>
<accession>A0A935CFN9</accession>
<comment type="caution">
    <text evidence="1">The sequence shown here is derived from an EMBL/GenBank/DDBJ whole genome shotgun (WGS) entry which is preliminary data.</text>
</comment>
<sequence>MAGKILAGALLLVILLAVSYGISFIVATGVGKVVTFDHIIPWFVDKKK</sequence>
<gene>
    <name evidence="1" type="ORF">IPF40_09435</name>
</gene>
<protein>
    <submittedName>
        <fullName evidence="1">Uncharacterized protein</fullName>
    </submittedName>
</protein>